<reference evidence="1 2" key="1">
    <citation type="submission" date="2021-02" db="EMBL/GenBank/DDBJ databases">
        <title>Taxonomically Unique Crown Gall-Associated Xanthomonas Stains Have Deficiency in Virulence Repertories.</title>
        <authorList>
            <person name="Mafakheri H."/>
            <person name="Taghavi S.M."/>
            <person name="Dimkic I."/>
            <person name="Nemanja K."/>
            <person name="Osdaghi E."/>
        </authorList>
    </citation>
    <scope>NUCLEOTIDE SEQUENCE [LARGE SCALE GENOMIC DNA]</scope>
    <source>
        <strain evidence="1 2">FX4</strain>
    </source>
</reference>
<dbReference type="EMBL" id="JAFIWB010000027">
    <property type="protein sequence ID" value="MBN6104272.1"/>
    <property type="molecule type" value="Genomic_DNA"/>
</dbReference>
<accession>A0ABS3B6P0</accession>
<protein>
    <submittedName>
        <fullName evidence="1">Uncharacterized protein</fullName>
    </submittedName>
</protein>
<evidence type="ECO:0000313" key="2">
    <source>
        <dbReference type="Proteomes" id="UP000695802"/>
    </source>
</evidence>
<dbReference type="RefSeq" id="WP_206230752.1">
    <property type="nucleotide sequence ID" value="NZ_JAFIWB010000027.1"/>
</dbReference>
<sequence length="145" mass="16028">MDLSNHSTFDWLQFPEGRARFSGGVRGIMDEQGHETFAVEVGGEEYFGEIRDAFLPNGNDYNIEIVSFGYGRDGDIGMPMQGRTCRVFTAAEANTIQTLIAQLIAAGTHYPNRPSVLTEYPDAHFMGQVIFRDGWILVMDDGAAA</sequence>
<proteinExistence type="predicted"/>
<comment type="caution">
    <text evidence="1">The sequence shown here is derived from an EMBL/GenBank/DDBJ whole genome shotgun (WGS) entry which is preliminary data.</text>
</comment>
<gene>
    <name evidence="1" type="ORF">JR064_19085</name>
</gene>
<dbReference type="Proteomes" id="UP000695802">
    <property type="component" value="Unassembled WGS sequence"/>
</dbReference>
<organism evidence="1 2">
    <name type="scientific">Xanthomonas bonasiae</name>
    <dbReference type="NCBI Taxonomy" id="2810351"/>
    <lineage>
        <taxon>Bacteria</taxon>
        <taxon>Pseudomonadati</taxon>
        <taxon>Pseudomonadota</taxon>
        <taxon>Gammaproteobacteria</taxon>
        <taxon>Lysobacterales</taxon>
        <taxon>Lysobacteraceae</taxon>
        <taxon>Xanthomonas</taxon>
    </lineage>
</organism>
<name>A0ABS3B6P0_9XANT</name>
<keyword evidence="2" id="KW-1185">Reference proteome</keyword>
<evidence type="ECO:0000313" key="1">
    <source>
        <dbReference type="EMBL" id="MBN6104272.1"/>
    </source>
</evidence>